<gene>
    <name evidence="1" type="ORF">QNI16_04520</name>
</gene>
<dbReference type="Proteomes" id="UP001241110">
    <property type="component" value="Unassembled WGS sequence"/>
</dbReference>
<reference evidence="1" key="1">
    <citation type="submission" date="2023-05" db="EMBL/GenBank/DDBJ databases">
        <authorList>
            <person name="Zhang X."/>
        </authorList>
    </citation>
    <scope>NUCLEOTIDE SEQUENCE</scope>
    <source>
        <strain evidence="1">YF14B1</strain>
    </source>
</reference>
<evidence type="ECO:0000313" key="2">
    <source>
        <dbReference type="Proteomes" id="UP001241110"/>
    </source>
</evidence>
<comment type="caution">
    <text evidence="1">The sequence shown here is derived from an EMBL/GenBank/DDBJ whole genome shotgun (WGS) entry which is preliminary data.</text>
</comment>
<proteinExistence type="predicted"/>
<evidence type="ECO:0000313" key="1">
    <source>
        <dbReference type="EMBL" id="MDJ1479738.1"/>
    </source>
</evidence>
<dbReference type="AlphaFoldDB" id="A0AAE3QNA7"/>
<name>A0AAE3QNA7_9BACT</name>
<dbReference type="EMBL" id="JASJOS010000002">
    <property type="protein sequence ID" value="MDJ1479738.1"/>
    <property type="molecule type" value="Genomic_DNA"/>
</dbReference>
<accession>A0AAE3QNA7</accession>
<sequence>MSRYHTNSTAIRKNRSEYYRLRAYEARLNEQLHHMLKRIKAIQEDEERSLTNKKLLTYLLAQATLQKAELEAQPDSKERNKQLKKAEKEFKEVDARYKRNEYHLAVLEKKKDKDNAAKYILKENKRDQVSIRIQIAYDTWMQLEQAQQQINLKLSKEAQSITESVTDNTTLASALTSVLQSSSHNEELIKYWLIRAVAIQRVLLASRYTAFRKR</sequence>
<organism evidence="1 2">
    <name type="scientific">Xanthocytophaga flava</name>
    <dbReference type="NCBI Taxonomy" id="3048013"/>
    <lineage>
        <taxon>Bacteria</taxon>
        <taxon>Pseudomonadati</taxon>
        <taxon>Bacteroidota</taxon>
        <taxon>Cytophagia</taxon>
        <taxon>Cytophagales</taxon>
        <taxon>Rhodocytophagaceae</taxon>
        <taxon>Xanthocytophaga</taxon>
    </lineage>
</organism>
<protein>
    <submittedName>
        <fullName evidence="1">Uncharacterized protein</fullName>
    </submittedName>
</protein>
<dbReference type="RefSeq" id="WP_313976163.1">
    <property type="nucleotide sequence ID" value="NZ_JASJOS010000002.1"/>
</dbReference>